<feature type="transmembrane region" description="Helical" evidence="6">
    <location>
        <begin position="92"/>
        <end position="112"/>
    </location>
</feature>
<keyword evidence="9" id="KW-1185">Reference proteome</keyword>
<dbReference type="GO" id="GO:0015174">
    <property type="term" value="F:basic amino acid transmembrane transporter activity"/>
    <property type="evidence" value="ECO:0007669"/>
    <property type="project" value="TreeGrafter"/>
</dbReference>
<evidence type="ECO:0000256" key="5">
    <source>
        <dbReference type="SAM" id="MobiDB-lite"/>
    </source>
</evidence>
<dbReference type="OrthoDB" id="6770063at2759"/>
<dbReference type="RefSeq" id="XP_022395731.1">
    <property type="nucleotide sequence ID" value="XM_022539528.1"/>
</dbReference>
<gene>
    <name evidence="8" type="ORF">ASPGLDRAFT_1076543</name>
</gene>
<dbReference type="GeneID" id="34455789"/>
<evidence type="ECO:0000256" key="2">
    <source>
        <dbReference type="ARBA" id="ARBA00022692"/>
    </source>
</evidence>
<evidence type="ECO:0000313" key="9">
    <source>
        <dbReference type="Proteomes" id="UP000184300"/>
    </source>
</evidence>
<comment type="subcellular location">
    <subcellularLocation>
        <location evidence="1">Membrane</location>
        <topology evidence="1">Multi-pass membrane protein</topology>
    </subcellularLocation>
</comment>
<dbReference type="Proteomes" id="UP000184300">
    <property type="component" value="Unassembled WGS sequence"/>
</dbReference>
<feature type="transmembrane region" description="Helical" evidence="6">
    <location>
        <begin position="404"/>
        <end position="423"/>
    </location>
</feature>
<dbReference type="PROSITE" id="PS50850">
    <property type="entry name" value="MFS"/>
    <property type="match status" value="1"/>
</dbReference>
<feature type="transmembrane region" description="Helical" evidence="6">
    <location>
        <begin position="119"/>
        <end position="136"/>
    </location>
</feature>
<dbReference type="InterPro" id="IPR011701">
    <property type="entry name" value="MFS"/>
</dbReference>
<reference evidence="9" key="1">
    <citation type="journal article" date="2017" name="Genome Biol.">
        <title>Comparative genomics reveals high biological diversity and specific adaptations in the industrially and medically important fungal genus Aspergillus.</title>
        <authorList>
            <person name="de Vries R.P."/>
            <person name="Riley R."/>
            <person name="Wiebenga A."/>
            <person name="Aguilar-Osorio G."/>
            <person name="Amillis S."/>
            <person name="Uchima C.A."/>
            <person name="Anderluh G."/>
            <person name="Asadollahi M."/>
            <person name="Askin M."/>
            <person name="Barry K."/>
            <person name="Battaglia E."/>
            <person name="Bayram O."/>
            <person name="Benocci T."/>
            <person name="Braus-Stromeyer S.A."/>
            <person name="Caldana C."/>
            <person name="Canovas D."/>
            <person name="Cerqueira G.C."/>
            <person name="Chen F."/>
            <person name="Chen W."/>
            <person name="Choi C."/>
            <person name="Clum A."/>
            <person name="Dos Santos R.A."/>
            <person name="Damasio A.R."/>
            <person name="Diallinas G."/>
            <person name="Emri T."/>
            <person name="Fekete E."/>
            <person name="Flipphi M."/>
            <person name="Freyberg S."/>
            <person name="Gallo A."/>
            <person name="Gournas C."/>
            <person name="Habgood R."/>
            <person name="Hainaut M."/>
            <person name="Harispe M.L."/>
            <person name="Henrissat B."/>
            <person name="Hilden K.S."/>
            <person name="Hope R."/>
            <person name="Hossain A."/>
            <person name="Karabika E."/>
            <person name="Karaffa L."/>
            <person name="Karanyi Z."/>
            <person name="Krasevec N."/>
            <person name="Kuo A."/>
            <person name="Kusch H."/>
            <person name="LaButti K."/>
            <person name="Lagendijk E.L."/>
            <person name="Lapidus A."/>
            <person name="Levasseur A."/>
            <person name="Lindquist E."/>
            <person name="Lipzen A."/>
            <person name="Logrieco A.F."/>
            <person name="MacCabe A."/>
            <person name="Maekelae M.R."/>
            <person name="Malavazi I."/>
            <person name="Melin P."/>
            <person name="Meyer V."/>
            <person name="Mielnichuk N."/>
            <person name="Miskei M."/>
            <person name="Molnar A.P."/>
            <person name="Mule G."/>
            <person name="Ngan C.Y."/>
            <person name="Orejas M."/>
            <person name="Orosz E."/>
            <person name="Ouedraogo J.P."/>
            <person name="Overkamp K.M."/>
            <person name="Park H.-S."/>
            <person name="Perrone G."/>
            <person name="Piumi F."/>
            <person name="Punt P.J."/>
            <person name="Ram A.F."/>
            <person name="Ramon A."/>
            <person name="Rauscher S."/>
            <person name="Record E."/>
            <person name="Riano-Pachon D.M."/>
            <person name="Robert V."/>
            <person name="Roehrig J."/>
            <person name="Ruller R."/>
            <person name="Salamov A."/>
            <person name="Salih N.S."/>
            <person name="Samson R.A."/>
            <person name="Sandor E."/>
            <person name="Sanguinetti M."/>
            <person name="Schuetze T."/>
            <person name="Sepcic K."/>
            <person name="Shelest E."/>
            <person name="Sherlock G."/>
            <person name="Sophianopoulou V."/>
            <person name="Squina F.M."/>
            <person name="Sun H."/>
            <person name="Susca A."/>
            <person name="Todd R.B."/>
            <person name="Tsang A."/>
            <person name="Unkles S.E."/>
            <person name="van de Wiele N."/>
            <person name="van Rossen-Uffink D."/>
            <person name="Oliveira J.V."/>
            <person name="Vesth T.C."/>
            <person name="Visser J."/>
            <person name="Yu J.-H."/>
            <person name="Zhou M."/>
            <person name="Andersen M.R."/>
            <person name="Archer D.B."/>
            <person name="Baker S.E."/>
            <person name="Benoit I."/>
            <person name="Brakhage A.A."/>
            <person name="Braus G.H."/>
            <person name="Fischer R."/>
            <person name="Frisvad J.C."/>
            <person name="Goldman G.H."/>
            <person name="Houbraken J."/>
            <person name="Oakley B."/>
            <person name="Pocsi I."/>
            <person name="Scazzocchio C."/>
            <person name="Seiboth B."/>
            <person name="vanKuyk P.A."/>
            <person name="Wortman J."/>
            <person name="Dyer P.S."/>
            <person name="Grigoriev I.V."/>
        </authorList>
    </citation>
    <scope>NUCLEOTIDE SEQUENCE [LARGE SCALE GENOMIC DNA]</scope>
    <source>
        <strain evidence="9">CBS 516.65</strain>
    </source>
</reference>
<organism evidence="8 9">
    <name type="scientific">Aspergillus glaucus CBS 516.65</name>
    <dbReference type="NCBI Taxonomy" id="1160497"/>
    <lineage>
        <taxon>Eukaryota</taxon>
        <taxon>Fungi</taxon>
        <taxon>Dikarya</taxon>
        <taxon>Ascomycota</taxon>
        <taxon>Pezizomycotina</taxon>
        <taxon>Eurotiomycetes</taxon>
        <taxon>Eurotiomycetidae</taxon>
        <taxon>Eurotiales</taxon>
        <taxon>Aspergillaceae</taxon>
        <taxon>Aspergillus</taxon>
        <taxon>Aspergillus subgen. Aspergillus</taxon>
    </lineage>
</organism>
<feature type="transmembrane region" description="Helical" evidence="6">
    <location>
        <begin position="148"/>
        <end position="171"/>
    </location>
</feature>
<evidence type="ECO:0000313" key="8">
    <source>
        <dbReference type="EMBL" id="OJJ79033.1"/>
    </source>
</evidence>
<accession>A0A1L9V511</accession>
<feature type="region of interest" description="Disordered" evidence="5">
    <location>
        <begin position="201"/>
        <end position="235"/>
    </location>
</feature>
<evidence type="ECO:0000256" key="3">
    <source>
        <dbReference type="ARBA" id="ARBA00022989"/>
    </source>
</evidence>
<feature type="transmembrane region" description="Helical" evidence="6">
    <location>
        <begin position="308"/>
        <end position="333"/>
    </location>
</feature>
<evidence type="ECO:0000256" key="1">
    <source>
        <dbReference type="ARBA" id="ARBA00004141"/>
    </source>
</evidence>
<sequence length="533" mass="56861">MAIDETTPILQNRTEYKSRGLGKLAIATALFGVFLANIDDSFVTAIYGEIASQFQHLQDGSWLLAGYNLGYCAALPVHGRLGDIYGRKTPLLAAYAVFGFGLAVSGSAFSLWQVIIGRVITGIGSSGMVGLISIVITDTSTLEQVAVLRSYVTVVAIAGYSLGAPLGGILADLVGWRMSFAGQVPIVLICLLIVTREIPSPPPPQDEETTVQGETSNSNDDANGEPSSKPTTKPGIQNFDIPGLITFLTTIITFLFLNLASQKLPITHPLVLTIAAISIISATLFFLIETIWSPSPLIPLTQIWRNGVAPFCLGQVSLFIALVGLVAQIPSFFIRTQSTTNTQAAAHLIPLTIGCAVGGLLSGQIINRTHRYKPLSLFSVSLNTLSHLLIFVTWRHGASTTSSLVVFITGLAHGLVISTQFIGMSARVEKSMVASSVSAYYLCQELGTIGGACLGGAVEGGVFRQLLQKNGLGSEVVKGVLNDTRFAARLSMEVQRVVADCYLYAFRFIPVLSTCSCAVALIFIVSQKEKKLR</sequence>
<name>A0A1L9V511_ASPGL</name>
<feature type="transmembrane region" description="Helical" evidence="6">
    <location>
        <begin position="372"/>
        <end position="392"/>
    </location>
</feature>
<feature type="compositionally biased region" description="Polar residues" evidence="5">
    <location>
        <begin position="210"/>
        <end position="235"/>
    </location>
</feature>
<keyword evidence="2 6" id="KW-0812">Transmembrane</keyword>
<dbReference type="Gene3D" id="1.20.1250.20">
    <property type="entry name" value="MFS general substrate transporter like domains"/>
    <property type="match status" value="1"/>
</dbReference>
<dbReference type="Pfam" id="PF07690">
    <property type="entry name" value="MFS_1"/>
    <property type="match status" value="1"/>
</dbReference>
<evidence type="ECO:0000259" key="7">
    <source>
        <dbReference type="PROSITE" id="PS50850"/>
    </source>
</evidence>
<feature type="transmembrane region" description="Helical" evidence="6">
    <location>
        <begin position="21"/>
        <end position="38"/>
    </location>
</feature>
<dbReference type="AlphaFoldDB" id="A0A1L9V511"/>
<dbReference type="InterPro" id="IPR036259">
    <property type="entry name" value="MFS_trans_sf"/>
</dbReference>
<proteinExistence type="predicted"/>
<feature type="domain" description="Major facilitator superfamily (MFS) profile" evidence="7">
    <location>
        <begin position="25"/>
        <end position="528"/>
    </location>
</feature>
<dbReference type="PANTHER" id="PTHR23501:SF33">
    <property type="entry name" value="MAJOR FACILITATOR SUPERFAMILY (MFS) PROFILE DOMAIN-CONTAINING PROTEIN"/>
    <property type="match status" value="1"/>
</dbReference>
<dbReference type="STRING" id="1160497.A0A1L9V511"/>
<dbReference type="EMBL" id="KV878923">
    <property type="protein sequence ID" value="OJJ79033.1"/>
    <property type="molecule type" value="Genomic_DNA"/>
</dbReference>
<feature type="transmembrane region" description="Helical" evidence="6">
    <location>
        <begin position="502"/>
        <end position="525"/>
    </location>
</feature>
<feature type="transmembrane region" description="Helical" evidence="6">
    <location>
        <begin position="269"/>
        <end position="288"/>
    </location>
</feature>
<protein>
    <recommendedName>
        <fullName evidence="7">Major facilitator superfamily (MFS) profile domain-containing protein</fullName>
    </recommendedName>
</protein>
<evidence type="ECO:0000256" key="4">
    <source>
        <dbReference type="ARBA" id="ARBA00023136"/>
    </source>
</evidence>
<dbReference type="SUPFAM" id="SSF103473">
    <property type="entry name" value="MFS general substrate transporter"/>
    <property type="match status" value="1"/>
</dbReference>
<feature type="transmembrane region" description="Helical" evidence="6">
    <location>
        <begin position="178"/>
        <end position="195"/>
    </location>
</feature>
<keyword evidence="3 6" id="KW-1133">Transmembrane helix</keyword>
<feature type="transmembrane region" description="Helical" evidence="6">
    <location>
        <begin position="239"/>
        <end position="257"/>
    </location>
</feature>
<evidence type="ECO:0000256" key="6">
    <source>
        <dbReference type="SAM" id="Phobius"/>
    </source>
</evidence>
<dbReference type="VEuPathDB" id="FungiDB:ASPGLDRAFT_1076543"/>
<dbReference type="GO" id="GO:0000329">
    <property type="term" value="C:fungal-type vacuole membrane"/>
    <property type="evidence" value="ECO:0007669"/>
    <property type="project" value="TreeGrafter"/>
</dbReference>
<keyword evidence="4 6" id="KW-0472">Membrane</keyword>
<dbReference type="PANTHER" id="PTHR23501">
    <property type="entry name" value="MAJOR FACILITATOR SUPERFAMILY"/>
    <property type="match status" value="1"/>
</dbReference>
<dbReference type="InterPro" id="IPR020846">
    <property type="entry name" value="MFS_dom"/>
</dbReference>